<evidence type="ECO:0008006" key="10">
    <source>
        <dbReference type="Google" id="ProtNLM"/>
    </source>
</evidence>
<dbReference type="Gene3D" id="1.20.1250.20">
    <property type="entry name" value="MFS general substrate transporter like domains"/>
    <property type="match status" value="1"/>
</dbReference>
<feature type="transmembrane region" description="Helical" evidence="7">
    <location>
        <begin position="525"/>
        <end position="546"/>
    </location>
</feature>
<feature type="transmembrane region" description="Helical" evidence="7">
    <location>
        <begin position="240"/>
        <end position="259"/>
    </location>
</feature>
<keyword evidence="4 7" id="KW-0812">Transmembrane</keyword>
<protein>
    <recommendedName>
        <fullName evidence="10">Peptide transporter PTR2A</fullName>
    </recommendedName>
</protein>
<gene>
    <name evidence="8" type="ORF">Agabi119p4_10760</name>
</gene>
<comment type="caution">
    <text evidence="8">The sequence shown here is derived from an EMBL/GenBank/DDBJ whole genome shotgun (WGS) entry which is preliminary data.</text>
</comment>
<evidence type="ECO:0000256" key="3">
    <source>
        <dbReference type="ARBA" id="ARBA00022448"/>
    </source>
</evidence>
<evidence type="ECO:0000256" key="4">
    <source>
        <dbReference type="ARBA" id="ARBA00022692"/>
    </source>
</evidence>
<dbReference type="Proteomes" id="UP000629468">
    <property type="component" value="Unassembled WGS sequence"/>
</dbReference>
<dbReference type="InterPro" id="IPR000109">
    <property type="entry name" value="POT_fam"/>
</dbReference>
<reference evidence="8 9" key="1">
    <citation type="journal article" name="Sci. Rep.">
        <title>Telomere-to-telomere assembled and centromere annotated genomes of the two main subspecies of the button mushroom Agaricus bisporus reveal especially polymorphic chromosome ends.</title>
        <authorList>
            <person name="Sonnenberg A.S.M."/>
            <person name="Sedaghat-Telgerd N."/>
            <person name="Lavrijssen B."/>
            <person name="Ohm R.A."/>
            <person name="Hendrickx P.M."/>
            <person name="Scholtmeijer K."/>
            <person name="Baars J.J.P."/>
            <person name="van Peer A."/>
        </authorList>
    </citation>
    <scope>NUCLEOTIDE SEQUENCE [LARGE SCALE GENOMIC DNA]</scope>
    <source>
        <strain evidence="8 9">H119_p4</strain>
    </source>
</reference>
<keyword evidence="6 7" id="KW-0472">Membrane</keyword>
<evidence type="ECO:0000256" key="7">
    <source>
        <dbReference type="SAM" id="Phobius"/>
    </source>
</evidence>
<feature type="transmembrane region" description="Helical" evidence="7">
    <location>
        <begin position="402"/>
        <end position="423"/>
    </location>
</feature>
<evidence type="ECO:0000256" key="1">
    <source>
        <dbReference type="ARBA" id="ARBA00004141"/>
    </source>
</evidence>
<evidence type="ECO:0000256" key="5">
    <source>
        <dbReference type="ARBA" id="ARBA00022989"/>
    </source>
</evidence>
<dbReference type="InterPro" id="IPR036259">
    <property type="entry name" value="MFS_trans_sf"/>
</dbReference>
<feature type="transmembrane region" description="Helical" evidence="7">
    <location>
        <begin position="265"/>
        <end position="285"/>
    </location>
</feature>
<feature type="transmembrane region" description="Helical" evidence="7">
    <location>
        <begin position="181"/>
        <end position="202"/>
    </location>
</feature>
<dbReference type="FunFam" id="1.20.1250.20:FF:000085">
    <property type="entry name" value="MFS peptide transporter Ptr2"/>
    <property type="match status" value="1"/>
</dbReference>
<accession>A0A8H7C1W8</accession>
<dbReference type="SUPFAM" id="SSF103473">
    <property type="entry name" value="MFS general substrate transporter"/>
    <property type="match status" value="1"/>
</dbReference>
<evidence type="ECO:0000256" key="6">
    <source>
        <dbReference type="ARBA" id="ARBA00023136"/>
    </source>
</evidence>
<comment type="similarity">
    <text evidence="2">Belongs to the major facilitator superfamily. Proton-dependent oligopeptide transporter (POT/PTR) (TC 2.A.17) family.</text>
</comment>
<organism evidence="8 9">
    <name type="scientific">Agaricus bisporus var. burnettii</name>
    <dbReference type="NCBI Taxonomy" id="192524"/>
    <lineage>
        <taxon>Eukaryota</taxon>
        <taxon>Fungi</taxon>
        <taxon>Dikarya</taxon>
        <taxon>Basidiomycota</taxon>
        <taxon>Agaricomycotina</taxon>
        <taxon>Agaricomycetes</taxon>
        <taxon>Agaricomycetidae</taxon>
        <taxon>Agaricales</taxon>
        <taxon>Agaricineae</taxon>
        <taxon>Agaricaceae</taxon>
        <taxon>Agaricus</taxon>
    </lineage>
</organism>
<feature type="transmembrane region" description="Helical" evidence="7">
    <location>
        <begin position="435"/>
        <end position="455"/>
    </location>
</feature>
<dbReference type="GO" id="GO:0071916">
    <property type="term" value="F:dipeptide transmembrane transporter activity"/>
    <property type="evidence" value="ECO:0007669"/>
    <property type="project" value="UniProtKB-ARBA"/>
</dbReference>
<sequence>MAAVADGPVLDLAEKHPEVVDDKVNSRDEVSSEVDEVDDVHAGLEFPTEEERLTLRRVADALPWTAYLIAFVELAERFSFYGSQVVFTNFIQQPLPPGSHTGAAGLIGQAGALGLGQKAATGLNTFYQFWCYITPLYGAYIADTRWGRYKTICIAVGIALVGHIILIIAALPGVIEKKSAVGAFVVGMIVTGLGTGFFKSNISPLIAEQYKRTKIFVITTRHGERVIVDPSLTVSRMYMYFYLFINIGAVIGQISMTYAEKFVGFYLAFTLPTVVFLLCPFVLYFGRHRYNRTPPTGSVFSTALRLWKLAARGRWSLNPMQTFRNMRADDFWENVKPSNIKVEDRPKWMNFDDLWVDEVRRGFKACAVFLWIPLYWLTYNQINSNLLSQAATMNTHGLPNDVLSNIDPIAIIIIIPICDLLVYPGLRRLGINFSALKKITGGFFTGALAMTWAAVLQHFIYKTNPCHYSAATCKDAEGNAVVSPLNVWLQTGAYFLIAVSEIFASITGLEYAFTKAPTNMRSLVMSAFLFTSAIASAIGEAFVSLSSDPLLVWNYGSMAVIAAIAGVLFWLSVRRLDRDEDKLNNLGSGHMEPVRRDKEM</sequence>
<name>A0A8H7C1W8_AGABI</name>
<feature type="transmembrane region" description="Helical" evidence="7">
    <location>
        <begin position="552"/>
        <end position="573"/>
    </location>
</feature>
<keyword evidence="5 7" id="KW-1133">Transmembrane helix</keyword>
<dbReference type="AlphaFoldDB" id="A0A8H7C1W8"/>
<feature type="transmembrane region" description="Helical" evidence="7">
    <location>
        <begin position="152"/>
        <end position="175"/>
    </location>
</feature>
<comment type="subcellular location">
    <subcellularLocation>
        <location evidence="1">Membrane</location>
        <topology evidence="1">Multi-pass membrane protein</topology>
    </subcellularLocation>
</comment>
<feature type="transmembrane region" description="Helical" evidence="7">
    <location>
        <begin position="493"/>
        <end position="513"/>
    </location>
</feature>
<evidence type="ECO:0000313" key="9">
    <source>
        <dbReference type="Proteomes" id="UP000629468"/>
    </source>
</evidence>
<dbReference type="Pfam" id="PF00854">
    <property type="entry name" value="PTR2"/>
    <property type="match status" value="1"/>
</dbReference>
<evidence type="ECO:0000256" key="2">
    <source>
        <dbReference type="ARBA" id="ARBA00005982"/>
    </source>
</evidence>
<proteinExistence type="inferred from homology"/>
<feature type="transmembrane region" description="Helical" evidence="7">
    <location>
        <begin position="362"/>
        <end position="382"/>
    </location>
</feature>
<evidence type="ECO:0000313" key="8">
    <source>
        <dbReference type="EMBL" id="KAF7760084.1"/>
    </source>
</evidence>
<dbReference type="GO" id="GO:0005886">
    <property type="term" value="C:plasma membrane"/>
    <property type="evidence" value="ECO:0007669"/>
    <property type="project" value="UniProtKB-ARBA"/>
</dbReference>
<keyword evidence="3" id="KW-0813">Transport</keyword>
<dbReference type="EMBL" id="JABXXO010000015">
    <property type="protein sequence ID" value="KAF7760084.1"/>
    <property type="molecule type" value="Genomic_DNA"/>
</dbReference>
<dbReference type="PANTHER" id="PTHR11654">
    <property type="entry name" value="OLIGOPEPTIDE TRANSPORTER-RELATED"/>
    <property type="match status" value="1"/>
</dbReference>